<evidence type="ECO:0000313" key="1">
    <source>
        <dbReference type="EnsemblMetazoa" id="RPRC007102-PA"/>
    </source>
</evidence>
<dbReference type="PANTHER" id="PTHR43313">
    <property type="entry name" value="SHORT-CHAIN DEHYDROGENASE/REDUCTASE FAMILY 9C"/>
    <property type="match status" value="1"/>
</dbReference>
<dbReference type="Proteomes" id="UP000015103">
    <property type="component" value="Unassembled WGS sequence"/>
</dbReference>
<dbReference type="Gene3D" id="3.40.50.720">
    <property type="entry name" value="NAD(P)-binding Rossmann-like Domain"/>
    <property type="match status" value="1"/>
</dbReference>
<dbReference type="EMBL" id="ACPB03006567">
    <property type="status" value="NOT_ANNOTATED_CDS"/>
    <property type="molecule type" value="Genomic_DNA"/>
</dbReference>
<accession>T1HST2</accession>
<dbReference type="OMA" id="THYISAI"/>
<dbReference type="GO" id="GO:0008202">
    <property type="term" value="P:steroid metabolic process"/>
    <property type="evidence" value="ECO:0007669"/>
    <property type="project" value="TreeGrafter"/>
</dbReference>
<dbReference type="InterPro" id="IPR036291">
    <property type="entry name" value="NAD(P)-bd_dom_sf"/>
</dbReference>
<dbReference type="AlphaFoldDB" id="T1HST2"/>
<dbReference type="eggNOG" id="KOG1610">
    <property type="taxonomic scope" value="Eukaryota"/>
</dbReference>
<name>T1HST2_RHOPR</name>
<evidence type="ECO:0000313" key="2">
    <source>
        <dbReference type="Proteomes" id="UP000015103"/>
    </source>
</evidence>
<dbReference type="SUPFAM" id="SSF51735">
    <property type="entry name" value="NAD(P)-binding Rossmann-fold domains"/>
    <property type="match status" value="1"/>
</dbReference>
<dbReference type="InParanoid" id="T1HST2"/>
<sequence>MSKASQFLFNFLFPGLWAVVHTAGVVVKGRLEVQESCLWDSMFKVNVVGTLRTARALLPLLKVTKGRLITVGLSGECRNGAGVVAYTAARHAVAGASNALGHELAHLGISVVVINTGPITAEHLYHRVRVSRPANEERIPSELYLQYKVDTLPDYALETIEETLLCARPKSTYELRPPRNFTHYISAITDKFSRPIVHQNQQQHQPKVVMTTV</sequence>
<dbReference type="GO" id="GO:0016491">
    <property type="term" value="F:oxidoreductase activity"/>
    <property type="evidence" value="ECO:0007669"/>
    <property type="project" value="TreeGrafter"/>
</dbReference>
<dbReference type="EnsemblMetazoa" id="RPRC007102-RA">
    <property type="protein sequence ID" value="RPRC007102-PA"/>
    <property type="gene ID" value="RPRC007102"/>
</dbReference>
<dbReference type="HOGENOM" id="CLU_1295790_0_0_1"/>
<dbReference type="PANTHER" id="PTHR43313:SF36">
    <property type="entry name" value="D-BETA-HYDROXYBUTYRATE DEHYDROGENASE, MITOCHONDRIAL"/>
    <property type="match status" value="1"/>
</dbReference>
<dbReference type="STRING" id="13249.T1HST2"/>
<dbReference type="Pfam" id="PF00106">
    <property type="entry name" value="adh_short"/>
    <property type="match status" value="1"/>
</dbReference>
<keyword evidence="2" id="KW-1185">Reference proteome</keyword>
<protein>
    <recommendedName>
        <fullName evidence="3">Corticosteroid 11-beta-dehydrogenase</fullName>
    </recommendedName>
</protein>
<evidence type="ECO:0008006" key="3">
    <source>
        <dbReference type="Google" id="ProtNLM"/>
    </source>
</evidence>
<reference evidence="1" key="1">
    <citation type="submission" date="2015-05" db="UniProtKB">
        <authorList>
            <consortium name="EnsemblMetazoa"/>
        </authorList>
    </citation>
    <scope>IDENTIFICATION</scope>
</reference>
<dbReference type="InterPro" id="IPR002347">
    <property type="entry name" value="SDR_fam"/>
</dbReference>
<dbReference type="VEuPathDB" id="VectorBase:RPRC007102"/>
<proteinExistence type="predicted"/>
<organism evidence="1 2">
    <name type="scientific">Rhodnius prolixus</name>
    <name type="common">Triatomid bug</name>
    <dbReference type="NCBI Taxonomy" id="13249"/>
    <lineage>
        <taxon>Eukaryota</taxon>
        <taxon>Metazoa</taxon>
        <taxon>Ecdysozoa</taxon>
        <taxon>Arthropoda</taxon>
        <taxon>Hexapoda</taxon>
        <taxon>Insecta</taxon>
        <taxon>Pterygota</taxon>
        <taxon>Neoptera</taxon>
        <taxon>Paraneoptera</taxon>
        <taxon>Hemiptera</taxon>
        <taxon>Heteroptera</taxon>
        <taxon>Panheteroptera</taxon>
        <taxon>Cimicomorpha</taxon>
        <taxon>Reduviidae</taxon>
        <taxon>Triatominae</taxon>
        <taxon>Rhodnius</taxon>
    </lineage>
</organism>